<evidence type="ECO:0000256" key="4">
    <source>
        <dbReference type="ARBA" id="ARBA00023316"/>
    </source>
</evidence>
<dbReference type="GO" id="GO:0009986">
    <property type="term" value="C:cell surface"/>
    <property type="evidence" value="ECO:0007669"/>
    <property type="project" value="TreeGrafter"/>
</dbReference>
<feature type="domain" description="Glycoside hydrolase family 5" evidence="6">
    <location>
        <begin position="75"/>
        <end position="335"/>
    </location>
</feature>
<accession>A0A2J6PN29</accession>
<evidence type="ECO:0000256" key="1">
    <source>
        <dbReference type="ARBA" id="ARBA00005641"/>
    </source>
</evidence>
<dbReference type="GO" id="GO:0008422">
    <property type="term" value="F:beta-glucosidase activity"/>
    <property type="evidence" value="ECO:0007669"/>
    <property type="project" value="TreeGrafter"/>
</dbReference>
<keyword evidence="3 5" id="KW-0326">Glycosidase</keyword>
<evidence type="ECO:0000259" key="6">
    <source>
        <dbReference type="Pfam" id="PF00150"/>
    </source>
</evidence>
<dbReference type="GO" id="GO:0005576">
    <property type="term" value="C:extracellular region"/>
    <property type="evidence" value="ECO:0007669"/>
    <property type="project" value="TreeGrafter"/>
</dbReference>
<evidence type="ECO:0000256" key="5">
    <source>
        <dbReference type="RuleBase" id="RU361153"/>
    </source>
</evidence>
<evidence type="ECO:0000313" key="7">
    <source>
        <dbReference type="EMBL" id="PMD15451.1"/>
    </source>
</evidence>
<sequence length="470" mass="54899">MSNGYLRVEGEKVIDEKGNTVILRGAGLGGWMNMENFITGYPGHEFQHRAAMLQVLGKEKQEFFFDKFLEYFFMEDDAKFFASLGLNCIRLPFNYRHFEDDMNPRVLKESGFKHLDRVIDLCAKYNIYTILDMHALPGGQNPDWHSDSGSKYAAFWDHKDFQDRAIWLWEEIAKHYKSNPWVAGYNPINEPCDELHYRLPAFYDRIEPKIRAIDPHHILWLDGNTFAMEWKHFEHVLPNAAYSIHDYAAMGFPTGERFKGIPEQISSLERTFLRKVAFMQTHKVVAWNGEFGPVYSDPRMDSNAAEINQERYNLLGAQLKIYDKYQIPWSIWLYKDIGVQGMIYTDPDSLWNKTIQPFLEKKRRLQLDSWGKYPSPEIASVIDPLAKFIDEVCPEAANTYPTPWNTQRHLARAVMETFMAQAFAIEFAGLFKDFSMEELDEAAKSFRFNRCVQRKGLNKIMSEHAKGREQ</sequence>
<dbReference type="SUPFAM" id="SSF51445">
    <property type="entry name" value="(Trans)glycosidases"/>
    <property type="match status" value="1"/>
</dbReference>
<dbReference type="Gene3D" id="3.20.20.80">
    <property type="entry name" value="Glycosidases"/>
    <property type="match status" value="1"/>
</dbReference>
<proteinExistence type="inferred from homology"/>
<dbReference type="FunFam" id="3.20.20.80:FF:000130">
    <property type="entry name" value="Endoglucanase C"/>
    <property type="match status" value="1"/>
</dbReference>
<dbReference type="GO" id="GO:0009251">
    <property type="term" value="P:glucan catabolic process"/>
    <property type="evidence" value="ECO:0007669"/>
    <property type="project" value="TreeGrafter"/>
</dbReference>
<organism evidence="7 8">
    <name type="scientific">Hyaloscypha hepaticicola</name>
    <dbReference type="NCBI Taxonomy" id="2082293"/>
    <lineage>
        <taxon>Eukaryota</taxon>
        <taxon>Fungi</taxon>
        <taxon>Dikarya</taxon>
        <taxon>Ascomycota</taxon>
        <taxon>Pezizomycotina</taxon>
        <taxon>Leotiomycetes</taxon>
        <taxon>Helotiales</taxon>
        <taxon>Hyaloscyphaceae</taxon>
        <taxon>Hyaloscypha</taxon>
    </lineage>
</organism>
<dbReference type="Pfam" id="PF00150">
    <property type="entry name" value="Cellulase"/>
    <property type="match status" value="1"/>
</dbReference>
<dbReference type="EMBL" id="KZ613513">
    <property type="protein sequence ID" value="PMD15451.1"/>
    <property type="molecule type" value="Genomic_DNA"/>
</dbReference>
<dbReference type="STRING" id="1745343.A0A2J6PN29"/>
<reference evidence="7 8" key="1">
    <citation type="submission" date="2016-05" db="EMBL/GenBank/DDBJ databases">
        <title>A degradative enzymes factory behind the ericoid mycorrhizal symbiosis.</title>
        <authorList>
            <consortium name="DOE Joint Genome Institute"/>
            <person name="Martino E."/>
            <person name="Morin E."/>
            <person name="Grelet G."/>
            <person name="Kuo A."/>
            <person name="Kohler A."/>
            <person name="Daghino S."/>
            <person name="Barry K."/>
            <person name="Choi C."/>
            <person name="Cichocki N."/>
            <person name="Clum A."/>
            <person name="Copeland A."/>
            <person name="Hainaut M."/>
            <person name="Haridas S."/>
            <person name="Labutti K."/>
            <person name="Lindquist E."/>
            <person name="Lipzen A."/>
            <person name="Khouja H.-R."/>
            <person name="Murat C."/>
            <person name="Ohm R."/>
            <person name="Olson A."/>
            <person name="Spatafora J."/>
            <person name="Veneault-Fourrey C."/>
            <person name="Henrissat B."/>
            <person name="Grigoriev I."/>
            <person name="Martin F."/>
            <person name="Perotto S."/>
        </authorList>
    </citation>
    <scope>NUCLEOTIDE SEQUENCE [LARGE SCALE GENOMIC DNA]</scope>
    <source>
        <strain evidence="7 8">UAMH 7357</strain>
    </source>
</reference>
<dbReference type="AlphaFoldDB" id="A0A2J6PN29"/>
<gene>
    <name evidence="7" type="ORF">NA56DRAFT_709874</name>
</gene>
<dbReference type="InterPro" id="IPR050386">
    <property type="entry name" value="Glycosyl_hydrolase_5"/>
</dbReference>
<evidence type="ECO:0000256" key="3">
    <source>
        <dbReference type="ARBA" id="ARBA00023295"/>
    </source>
</evidence>
<dbReference type="PANTHER" id="PTHR31297">
    <property type="entry name" value="GLUCAN ENDO-1,6-BETA-GLUCOSIDASE B"/>
    <property type="match status" value="1"/>
</dbReference>
<dbReference type="PANTHER" id="PTHR31297:SF13">
    <property type="entry name" value="PUTATIVE-RELATED"/>
    <property type="match status" value="1"/>
</dbReference>
<comment type="similarity">
    <text evidence="1 5">Belongs to the glycosyl hydrolase 5 (cellulase A) family.</text>
</comment>
<keyword evidence="8" id="KW-1185">Reference proteome</keyword>
<dbReference type="InterPro" id="IPR001547">
    <property type="entry name" value="Glyco_hydro_5"/>
</dbReference>
<dbReference type="Proteomes" id="UP000235672">
    <property type="component" value="Unassembled WGS sequence"/>
</dbReference>
<evidence type="ECO:0000313" key="8">
    <source>
        <dbReference type="Proteomes" id="UP000235672"/>
    </source>
</evidence>
<protein>
    <submittedName>
        <fullName evidence="7">Glycoside hydrolase family 5 protein</fullName>
    </submittedName>
</protein>
<keyword evidence="2 5" id="KW-0378">Hydrolase</keyword>
<evidence type="ECO:0000256" key="2">
    <source>
        <dbReference type="ARBA" id="ARBA00022801"/>
    </source>
</evidence>
<keyword evidence="4" id="KW-0961">Cell wall biogenesis/degradation</keyword>
<dbReference type="GO" id="GO:0071555">
    <property type="term" value="P:cell wall organization"/>
    <property type="evidence" value="ECO:0007669"/>
    <property type="project" value="UniProtKB-KW"/>
</dbReference>
<dbReference type="OrthoDB" id="1887033at2759"/>
<dbReference type="InterPro" id="IPR017853">
    <property type="entry name" value="GH"/>
</dbReference>
<name>A0A2J6PN29_9HELO</name>